<comment type="caution">
    <text evidence="1">The sequence shown here is derived from an EMBL/GenBank/DDBJ whole genome shotgun (WGS) entry which is preliminary data.</text>
</comment>
<dbReference type="EMBL" id="JACSQR010000036">
    <property type="protein sequence ID" value="MBD7948451.1"/>
    <property type="molecule type" value="Genomic_DNA"/>
</dbReference>
<evidence type="ECO:0000313" key="2">
    <source>
        <dbReference type="Proteomes" id="UP000606724"/>
    </source>
</evidence>
<proteinExistence type="predicted"/>
<protein>
    <submittedName>
        <fullName evidence="1">Uncharacterized protein</fullName>
    </submittedName>
</protein>
<reference evidence="1 2" key="1">
    <citation type="submission" date="2020-08" db="EMBL/GenBank/DDBJ databases">
        <title>A Genomic Blueprint of the Chicken Gut Microbiome.</title>
        <authorList>
            <person name="Gilroy R."/>
            <person name="Ravi A."/>
            <person name="Getino M."/>
            <person name="Pursley I."/>
            <person name="Horton D.L."/>
            <person name="Alikhan N.-F."/>
            <person name="Baker D."/>
            <person name="Gharbi K."/>
            <person name="Hall N."/>
            <person name="Watson M."/>
            <person name="Adriaenssens E.M."/>
            <person name="Foster-Nyarko E."/>
            <person name="Jarju S."/>
            <person name="Secka A."/>
            <person name="Antonio M."/>
            <person name="Oren A."/>
            <person name="Chaudhuri R."/>
            <person name="La Ragione R.M."/>
            <person name="Hildebrand F."/>
            <person name="Pallen M.J."/>
        </authorList>
    </citation>
    <scope>NUCLEOTIDE SEQUENCE [LARGE SCALE GENOMIC DNA]</scope>
    <source>
        <strain evidence="1 2">Sa4CVA2</strain>
    </source>
</reference>
<dbReference type="RefSeq" id="WP_191692340.1">
    <property type="nucleotide sequence ID" value="NZ_JACSQR010000036.1"/>
</dbReference>
<sequence>MNGKKKRLPATRSSHYSMFSTPCCGGLGSDTRPVGSKGAVYPFIIE</sequence>
<accession>A0ABR8RL39</accession>
<keyword evidence="2" id="KW-1185">Reference proteome</keyword>
<dbReference type="Proteomes" id="UP000606724">
    <property type="component" value="Unassembled WGS sequence"/>
</dbReference>
<evidence type="ECO:0000313" key="1">
    <source>
        <dbReference type="EMBL" id="MBD7948451.1"/>
    </source>
</evidence>
<gene>
    <name evidence="1" type="ORF">H9653_10580</name>
</gene>
<organism evidence="1 2">
    <name type="scientific">Psychrobacter communis</name>
    <dbReference type="NCBI Taxonomy" id="2762238"/>
    <lineage>
        <taxon>Bacteria</taxon>
        <taxon>Pseudomonadati</taxon>
        <taxon>Pseudomonadota</taxon>
        <taxon>Gammaproteobacteria</taxon>
        <taxon>Moraxellales</taxon>
        <taxon>Moraxellaceae</taxon>
        <taxon>Psychrobacter</taxon>
    </lineage>
</organism>
<name>A0ABR8RL39_9GAMM</name>